<keyword evidence="6" id="KW-1185">Reference proteome</keyword>
<dbReference type="SUPFAM" id="SSF53597">
    <property type="entry name" value="Dihydrofolate reductase-like"/>
    <property type="match status" value="1"/>
</dbReference>
<dbReference type="InterPro" id="IPR002734">
    <property type="entry name" value="RibDG_C"/>
</dbReference>
<proteinExistence type="predicted"/>
<reference evidence="5 6" key="1">
    <citation type="submission" date="2016-11" db="EMBL/GenBank/DDBJ databases">
        <title>Comparative genomics of Bartonella apis.</title>
        <authorList>
            <person name="Engel P."/>
        </authorList>
    </citation>
    <scope>NUCLEOTIDE SEQUENCE [LARGE SCALE GENOMIC DNA]</scope>
    <source>
        <strain evidence="5 6">BBC0178</strain>
    </source>
</reference>
<evidence type="ECO:0000256" key="3">
    <source>
        <dbReference type="ARBA" id="ARBA00023002"/>
    </source>
</evidence>
<dbReference type="EC" id="1.1.1.193" evidence="5"/>
<dbReference type="InterPro" id="IPR050765">
    <property type="entry name" value="Riboflavin_Biosynth_HTPR"/>
</dbReference>
<gene>
    <name evidence="5" type="ORF">BBC0178_018700</name>
</gene>
<dbReference type="OrthoDB" id="9800865at2"/>
<comment type="pathway">
    <text evidence="1">Cofactor biosynthesis; riboflavin biosynthesis.</text>
</comment>
<evidence type="ECO:0000313" key="5">
    <source>
        <dbReference type="EMBL" id="AQT43320.1"/>
    </source>
</evidence>
<dbReference type="PANTHER" id="PTHR38011:SF7">
    <property type="entry name" value="2,5-DIAMINO-6-RIBOSYLAMINO-4(3H)-PYRIMIDINONE 5'-PHOSPHATE REDUCTASE"/>
    <property type="match status" value="1"/>
</dbReference>
<protein>
    <submittedName>
        <fullName evidence="5">5-amino-6-(5-phosphoribosylamino)uracil reductase</fullName>
        <ecNumber evidence="5">1.1.1.193</ecNumber>
    </submittedName>
</protein>
<dbReference type="GO" id="GO:0009231">
    <property type="term" value="P:riboflavin biosynthetic process"/>
    <property type="evidence" value="ECO:0007669"/>
    <property type="project" value="InterPro"/>
</dbReference>
<feature type="domain" description="Bacterial bifunctional deaminase-reductase C-terminal" evidence="4">
    <location>
        <begin position="3"/>
        <end position="201"/>
    </location>
</feature>
<dbReference type="Gene3D" id="3.40.430.10">
    <property type="entry name" value="Dihydrofolate Reductase, subunit A"/>
    <property type="match status" value="1"/>
</dbReference>
<keyword evidence="2" id="KW-0521">NADP</keyword>
<dbReference type="Proteomes" id="UP000189660">
    <property type="component" value="Chromosome"/>
</dbReference>
<name>A0A1U9MCR4_9HYPH</name>
<evidence type="ECO:0000259" key="4">
    <source>
        <dbReference type="Pfam" id="PF01872"/>
    </source>
</evidence>
<dbReference type="PANTHER" id="PTHR38011">
    <property type="entry name" value="DIHYDROFOLATE REDUCTASE FAMILY PROTEIN (AFU_ORTHOLOGUE AFUA_8G06820)"/>
    <property type="match status" value="1"/>
</dbReference>
<dbReference type="EMBL" id="CP015820">
    <property type="protein sequence ID" value="AQT43320.1"/>
    <property type="molecule type" value="Genomic_DNA"/>
</dbReference>
<evidence type="ECO:0000256" key="1">
    <source>
        <dbReference type="ARBA" id="ARBA00005104"/>
    </source>
</evidence>
<dbReference type="GO" id="GO:0008703">
    <property type="term" value="F:5-amino-6-(5-phosphoribosylamino)uracil reductase activity"/>
    <property type="evidence" value="ECO:0007669"/>
    <property type="project" value="UniProtKB-EC"/>
</dbReference>
<organism evidence="5 6">
    <name type="scientific">Bartonella apihabitans</name>
    <dbReference type="NCBI Taxonomy" id="2750929"/>
    <lineage>
        <taxon>Bacteria</taxon>
        <taxon>Pseudomonadati</taxon>
        <taxon>Pseudomonadota</taxon>
        <taxon>Alphaproteobacteria</taxon>
        <taxon>Hyphomicrobiales</taxon>
        <taxon>Bartonellaceae</taxon>
        <taxon>Bartonella</taxon>
    </lineage>
</organism>
<accession>A0A1U9MCR4</accession>
<dbReference type="RefSeq" id="WP_078039978.1">
    <property type="nucleotide sequence ID" value="NZ_CP015820.1"/>
</dbReference>
<sequence>MRPFIICHMMTSIDGKIVEDHWTAPYDGTENDETTISYYDLSDSFNCDAEMLGRVTVQRHFAKQEFNAPHPVIAIDPQPFIGKRETKRLCIVFDRHGRIKYEGDRICGENIIVVLGKKISQAYLEHLRSLGISYVFAGEDGNDLVEAMESLGHFFNIKRIVLQGGGTINGAFLENGLINELSVMIYPGIDGRKAAPSLFDWSPRTDNSATGEPVLVKGNPAAGQSLELLEVKNAGQGVIALRYKIHHHKNHKQ</sequence>
<dbReference type="Pfam" id="PF01872">
    <property type="entry name" value="RibD_C"/>
    <property type="match status" value="1"/>
</dbReference>
<dbReference type="InterPro" id="IPR024072">
    <property type="entry name" value="DHFR-like_dom_sf"/>
</dbReference>
<keyword evidence="3 5" id="KW-0560">Oxidoreductase</keyword>
<evidence type="ECO:0000256" key="2">
    <source>
        <dbReference type="ARBA" id="ARBA00022857"/>
    </source>
</evidence>
<evidence type="ECO:0000313" key="6">
    <source>
        <dbReference type="Proteomes" id="UP000189660"/>
    </source>
</evidence>
<dbReference type="AlphaFoldDB" id="A0A1U9MCR4"/>
<dbReference type="KEGG" id="bapa:BBC0178_018700"/>